<dbReference type="EMBL" id="JBBPBM010002720">
    <property type="protein sequence ID" value="KAK8475166.1"/>
    <property type="molecule type" value="Genomic_DNA"/>
</dbReference>
<evidence type="ECO:0000313" key="1">
    <source>
        <dbReference type="EMBL" id="KAK8475166.1"/>
    </source>
</evidence>
<reference evidence="1 2" key="1">
    <citation type="journal article" date="2024" name="G3 (Bethesda)">
        <title>Genome assembly of Hibiscus sabdariffa L. provides insights into metabolisms of medicinal natural products.</title>
        <authorList>
            <person name="Kim T."/>
        </authorList>
    </citation>
    <scope>NUCLEOTIDE SEQUENCE [LARGE SCALE GENOMIC DNA]</scope>
    <source>
        <strain evidence="1">TK-2024</strain>
        <tissue evidence="1">Old leaves</tissue>
    </source>
</reference>
<sequence length="42" mass="4834">MLISRLSRVGFFIAKELSRGGYTCISRARFRQGPCRQCQRSP</sequence>
<accession>A0ABR1Z714</accession>
<feature type="non-terminal residue" evidence="1">
    <location>
        <position position="42"/>
    </location>
</feature>
<name>A0ABR1Z714_9ROSI</name>
<gene>
    <name evidence="1" type="ORF">V6N12_012503</name>
</gene>
<comment type="caution">
    <text evidence="1">The sequence shown here is derived from an EMBL/GenBank/DDBJ whole genome shotgun (WGS) entry which is preliminary data.</text>
</comment>
<proteinExistence type="predicted"/>
<organism evidence="1 2">
    <name type="scientific">Hibiscus sabdariffa</name>
    <name type="common">roselle</name>
    <dbReference type="NCBI Taxonomy" id="183260"/>
    <lineage>
        <taxon>Eukaryota</taxon>
        <taxon>Viridiplantae</taxon>
        <taxon>Streptophyta</taxon>
        <taxon>Embryophyta</taxon>
        <taxon>Tracheophyta</taxon>
        <taxon>Spermatophyta</taxon>
        <taxon>Magnoliopsida</taxon>
        <taxon>eudicotyledons</taxon>
        <taxon>Gunneridae</taxon>
        <taxon>Pentapetalae</taxon>
        <taxon>rosids</taxon>
        <taxon>malvids</taxon>
        <taxon>Malvales</taxon>
        <taxon>Malvaceae</taxon>
        <taxon>Malvoideae</taxon>
        <taxon>Hibiscus</taxon>
    </lineage>
</organism>
<keyword evidence="2" id="KW-1185">Reference proteome</keyword>
<protein>
    <submittedName>
        <fullName evidence="1">Uncharacterized protein</fullName>
    </submittedName>
</protein>
<evidence type="ECO:0000313" key="2">
    <source>
        <dbReference type="Proteomes" id="UP001472677"/>
    </source>
</evidence>
<dbReference type="Proteomes" id="UP001472677">
    <property type="component" value="Unassembled WGS sequence"/>
</dbReference>